<dbReference type="PANTHER" id="PTHR21164">
    <property type="entry name" value="CHORISMATE MUTASE"/>
    <property type="match status" value="1"/>
</dbReference>
<proteinExistence type="predicted"/>
<evidence type="ECO:0000256" key="2">
    <source>
        <dbReference type="PROSITE-ProRule" id="PRU00514"/>
    </source>
</evidence>
<dbReference type="InterPro" id="IPR035959">
    <property type="entry name" value="RutC-like_sf"/>
</dbReference>
<dbReference type="CDD" id="cd02185">
    <property type="entry name" value="AroH"/>
    <property type="match status" value="1"/>
</dbReference>
<organism evidence="4 5">
    <name type="scientific">Streptomyces enissocaesilis</name>
    <dbReference type="NCBI Taxonomy" id="332589"/>
    <lineage>
        <taxon>Bacteria</taxon>
        <taxon>Bacillati</taxon>
        <taxon>Actinomycetota</taxon>
        <taxon>Actinomycetes</taxon>
        <taxon>Kitasatosporales</taxon>
        <taxon>Streptomycetaceae</taxon>
        <taxon>Streptomyces</taxon>
        <taxon>Streptomyces rochei group</taxon>
    </lineage>
</organism>
<dbReference type="PANTHER" id="PTHR21164:SF0">
    <property type="entry name" value="CHORISMATE MUTASE AROH"/>
    <property type="match status" value="1"/>
</dbReference>
<dbReference type="EC" id="5.4.99.5" evidence="1 2"/>
<dbReference type="EMBL" id="BAAAUD010000018">
    <property type="protein sequence ID" value="GAA2933244.1"/>
    <property type="molecule type" value="Genomic_DNA"/>
</dbReference>
<evidence type="ECO:0000256" key="1">
    <source>
        <dbReference type="NCBIfam" id="TIGR01796"/>
    </source>
</evidence>
<keyword evidence="5" id="KW-1185">Reference proteome</keyword>
<keyword evidence="2" id="KW-0028">Amino-acid biosynthesis</keyword>
<reference evidence="4 5" key="1">
    <citation type="journal article" date="2019" name="Int. J. Syst. Evol. Microbiol.">
        <title>The Global Catalogue of Microorganisms (GCM) 10K type strain sequencing project: providing services to taxonomists for standard genome sequencing and annotation.</title>
        <authorList>
            <consortium name="The Broad Institute Genomics Platform"/>
            <consortium name="The Broad Institute Genome Sequencing Center for Infectious Disease"/>
            <person name="Wu L."/>
            <person name="Ma J."/>
        </authorList>
    </citation>
    <scope>NUCLEOTIDE SEQUENCE [LARGE SCALE GENOMIC DNA]</scope>
    <source>
        <strain evidence="4 5">JCM 9088</strain>
    </source>
</reference>
<comment type="catalytic activity">
    <reaction evidence="2">
        <text>chorismate = prephenate</text>
        <dbReference type="Rhea" id="RHEA:13897"/>
        <dbReference type="ChEBI" id="CHEBI:29748"/>
        <dbReference type="ChEBI" id="CHEBI:29934"/>
        <dbReference type="EC" id="5.4.99.5"/>
    </reaction>
</comment>
<evidence type="ECO:0000313" key="5">
    <source>
        <dbReference type="Proteomes" id="UP001500403"/>
    </source>
</evidence>
<accession>A0ABN3X2B1</accession>
<dbReference type="Gene3D" id="3.30.1330.40">
    <property type="entry name" value="RutC-like"/>
    <property type="match status" value="1"/>
</dbReference>
<dbReference type="SUPFAM" id="SSF55298">
    <property type="entry name" value="YjgF-like"/>
    <property type="match status" value="1"/>
</dbReference>
<sequence>MLLLSSHRRFGAKGSIFALIAPQKKHPGRERRVTLPLYVRQPNPGGAGPARLTRGTRRAPPAPPNYAEPSRAHEVRNEEHDVAVRAVRGAVQLERDEAGHMDERVGELLSAVLERNGLTPDDLISIWFTATPDLHSDFPAAAARKIGIVDVPLICAQELDITGAMPRVVRILAHVESDLPKSSVSHVYLGAAGALRKDIAQ</sequence>
<keyword evidence="2" id="KW-0413">Isomerase</keyword>
<dbReference type="InterPro" id="IPR008243">
    <property type="entry name" value="Chorismate_mutase_AroH"/>
</dbReference>
<feature type="region of interest" description="Disordered" evidence="3">
    <location>
        <begin position="39"/>
        <end position="71"/>
    </location>
</feature>
<dbReference type="PROSITE" id="PS51167">
    <property type="entry name" value="CHORISMATE_MUT_1"/>
    <property type="match status" value="1"/>
</dbReference>
<protein>
    <recommendedName>
        <fullName evidence="1 2">chorismate mutase</fullName>
        <ecNumber evidence="1 2">5.4.99.5</ecNumber>
    </recommendedName>
</protein>
<evidence type="ECO:0000256" key="3">
    <source>
        <dbReference type="SAM" id="MobiDB-lite"/>
    </source>
</evidence>
<keyword evidence="2" id="KW-0057">Aromatic amino acid biosynthesis</keyword>
<dbReference type="Pfam" id="PF07736">
    <property type="entry name" value="CM_1"/>
    <property type="match status" value="1"/>
</dbReference>
<dbReference type="Proteomes" id="UP001500403">
    <property type="component" value="Unassembled WGS sequence"/>
</dbReference>
<dbReference type="NCBIfam" id="TIGR01796">
    <property type="entry name" value="CM_mono_aroH"/>
    <property type="match status" value="1"/>
</dbReference>
<comment type="caution">
    <text evidence="4">The sequence shown here is derived from an EMBL/GenBank/DDBJ whole genome shotgun (WGS) entry which is preliminary data.</text>
</comment>
<gene>
    <name evidence="4" type="ORF">GCM10010446_17510</name>
</gene>
<name>A0ABN3X2B1_9ACTN</name>
<evidence type="ECO:0000313" key="4">
    <source>
        <dbReference type="EMBL" id="GAA2933244.1"/>
    </source>
</evidence>